<reference evidence="1" key="1">
    <citation type="submission" date="2022-04" db="EMBL/GenBank/DDBJ databases">
        <title>Jade perch genome.</title>
        <authorList>
            <person name="Chao B."/>
        </authorList>
    </citation>
    <scope>NUCLEOTIDE SEQUENCE</scope>
    <source>
        <strain evidence="1">CB-2022</strain>
    </source>
</reference>
<gene>
    <name evidence="1" type="ORF">L3Q82_006587</name>
</gene>
<sequence>MAAELGSYKQAHTIPPPLTLGNSRVVEGPAPLLQVVSLLEGGPMSPFQAEPGQVPWAKTRNHPPGTRQRKSGAPKKAKKKTVEAGSNVFSMFEQSQIQEFKEAFTIMDQNRDGFIDKGDLRDTYAALGRLNVGNDELDEMMKEAPGPINFTIFLAMFGEKLKGTDPEETILNAFKIFDPEGTGILKGEDIKYHLMSQADKFTEDEVNQMFTNFPLDVAGNLDYKNLCYIITHGEEKEQE</sequence>
<keyword evidence="2" id="KW-1185">Reference proteome</keyword>
<proteinExistence type="predicted"/>
<dbReference type="EMBL" id="CM041534">
    <property type="protein sequence ID" value="KAI3373281.1"/>
    <property type="molecule type" value="Genomic_DNA"/>
</dbReference>
<name>A0ACB8WZW6_9TELE</name>
<dbReference type="Proteomes" id="UP000831701">
    <property type="component" value="Chromosome 4"/>
</dbReference>
<organism evidence="1 2">
    <name type="scientific">Scortum barcoo</name>
    <name type="common">barcoo grunter</name>
    <dbReference type="NCBI Taxonomy" id="214431"/>
    <lineage>
        <taxon>Eukaryota</taxon>
        <taxon>Metazoa</taxon>
        <taxon>Chordata</taxon>
        <taxon>Craniata</taxon>
        <taxon>Vertebrata</taxon>
        <taxon>Euteleostomi</taxon>
        <taxon>Actinopterygii</taxon>
        <taxon>Neopterygii</taxon>
        <taxon>Teleostei</taxon>
        <taxon>Neoteleostei</taxon>
        <taxon>Acanthomorphata</taxon>
        <taxon>Eupercaria</taxon>
        <taxon>Centrarchiformes</taxon>
        <taxon>Terapontoidei</taxon>
        <taxon>Terapontidae</taxon>
        <taxon>Scortum</taxon>
    </lineage>
</organism>
<evidence type="ECO:0000313" key="2">
    <source>
        <dbReference type="Proteomes" id="UP000831701"/>
    </source>
</evidence>
<comment type="caution">
    <text evidence="1">The sequence shown here is derived from an EMBL/GenBank/DDBJ whole genome shotgun (WGS) entry which is preliminary data.</text>
</comment>
<accession>A0ACB8WZW6</accession>
<protein>
    <submittedName>
        <fullName evidence="1">Uncharacterized protein</fullName>
    </submittedName>
</protein>
<evidence type="ECO:0000313" key="1">
    <source>
        <dbReference type="EMBL" id="KAI3373281.1"/>
    </source>
</evidence>